<evidence type="ECO:0000256" key="1">
    <source>
        <dbReference type="SAM" id="MobiDB-lite"/>
    </source>
</evidence>
<feature type="region of interest" description="Disordered" evidence="1">
    <location>
        <begin position="1"/>
        <end position="81"/>
    </location>
</feature>
<feature type="compositionally biased region" description="Basic and acidic residues" evidence="1">
    <location>
        <begin position="38"/>
        <end position="53"/>
    </location>
</feature>
<organism evidence="2 3">
    <name type="scientific">Crotalaria pallida</name>
    <name type="common">Smooth rattlebox</name>
    <name type="synonym">Crotalaria striata</name>
    <dbReference type="NCBI Taxonomy" id="3830"/>
    <lineage>
        <taxon>Eukaryota</taxon>
        <taxon>Viridiplantae</taxon>
        <taxon>Streptophyta</taxon>
        <taxon>Embryophyta</taxon>
        <taxon>Tracheophyta</taxon>
        <taxon>Spermatophyta</taxon>
        <taxon>Magnoliopsida</taxon>
        <taxon>eudicotyledons</taxon>
        <taxon>Gunneridae</taxon>
        <taxon>Pentapetalae</taxon>
        <taxon>rosids</taxon>
        <taxon>fabids</taxon>
        <taxon>Fabales</taxon>
        <taxon>Fabaceae</taxon>
        <taxon>Papilionoideae</taxon>
        <taxon>50 kb inversion clade</taxon>
        <taxon>genistoids sensu lato</taxon>
        <taxon>core genistoids</taxon>
        <taxon>Crotalarieae</taxon>
        <taxon>Crotalaria</taxon>
    </lineage>
</organism>
<dbReference type="AlphaFoldDB" id="A0AAN9FH45"/>
<feature type="compositionally biased region" description="Polar residues" evidence="1">
    <location>
        <begin position="20"/>
        <end position="33"/>
    </location>
</feature>
<evidence type="ECO:0000313" key="3">
    <source>
        <dbReference type="Proteomes" id="UP001372338"/>
    </source>
</evidence>
<protein>
    <submittedName>
        <fullName evidence="2">Uncharacterized protein</fullName>
    </submittedName>
</protein>
<name>A0AAN9FH45_CROPI</name>
<evidence type="ECO:0000313" key="2">
    <source>
        <dbReference type="EMBL" id="KAK7274291.1"/>
    </source>
</evidence>
<sequence>MNPGTGTPYEKVDSPRLETTGANLESQKDTNGSLPPKVNEHLEKEKLDAHDLLPSETIKPHASHRETAKQVYQPVEYLSTA</sequence>
<accession>A0AAN9FH45</accession>
<dbReference type="Proteomes" id="UP001372338">
    <property type="component" value="Unassembled WGS sequence"/>
</dbReference>
<comment type="caution">
    <text evidence="2">The sequence shown here is derived from an EMBL/GenBank/DDBJ whole genome shotgun (WGS) entry which is preliminary data.</text>
</comment>
<reference evidence="2 3" key="1">
    <citation type="submission" date="2024-01" db="EMBL/GenBank/DDBJ databases">
        <title>The genomes of 5 underutilized Papilionoideae crops provide insights into root nodulation and disease resistanc.</title>
        <authorList>
            <person name="Yuan L."/>
        </authorList>
    </citation>
    <scope>NUCLEOTIDE SEQUENCE [LARGE SCALE GENOMIC DNA]</scope>
    <source>
        <strain evidence="2">ZHUSHIDOU_FW_LH</strain>
        <tissue evidence="2">Leaf</tissue>
    </source>
</reference>
<dbReference type="EMBL" id="JAYWIO010000003">
    <property type="protein sequence ID" value="KAK7274291.1"/>
    <property type="molecule type" value="Genomic_DNA"/>
</dbReference>
<gene>
    <name evidence="2" type="ORF">RIF29_15374</name>
</gene>
<proteinExistence type="predicted"/>
<keyword evidence="3" id="KW-1185">Reference proteome</keyword>